<dbReference type="Pfam" id="PF13742">
    <property type="entry name" value="tRNA_anti_2"/>
    <property type="match status" value="1"/>
</dbReference>
<dbReference type="PANTHER" id="PTHR30008">
    <property type="entry name" value="EXODEOXYRIBONUCLEASE 7 LARGE SUBUNIT"/>
    <property type="match status" value="1"/>
</dbReference>
<dbReference type="Proteomes" id="UP001240236">
    <property type="component" value="Unassembled WGS sequence"/>
</dbReference>
<feature type="compositionally biased region" description="Low complexity" evidence="6">
    <location>
        <begin position="459"/>
        <end position="518"/>
    </location>
</feature>
<evidence type="ECO:0000313" key="10">
    <source>
        <dbReference type="Proteomes" id="UP001240236"/>
    </source>
</evidence>
<protein>
    <recommendedName>
        <fullName evidence="5">Exodeoxyribonuclease 7 large subunit</fullName>
        <ecNumber evidence="5">3.1.11.6</ecNumber>
    </recommendedName>
    <alternativeName>
        <fullName evidence="5">Exodeoxyribonuclease VII large subunit</fullName>
        <shortName evidence="5">Exonuclease VII large subunit</shortName>
    </alternativeName>
</protein>
<sequence length="580" mass="60423">MTQTGPQPTTGTAPRNGVGATGAPGASTAEEPWPVRVVSQKVSAWIAKLGWVWVDGQVAQINRRPGSGTVFITLRDPAAELSLTVTTSHEVLSVGAPELSEGARVVLRAKPEFYAARGTLSFRADEIRQVGLGELLARLEKLKRLLGAEGLFARERKRRLPFLPQRIGLITGRASAAERDVLTNARRRWPGVDFRVINVATQGVSAVPQILDALKVLDEDPGTDVIVIARGGGSVEDLLPFSDEALCRAVFAARTPVVSAIGHEEDTPLLDYVADVRASTPTDAAKRLVPDLTEEQRLIALARHRLDRAVTHRLDRESQRIDAWRSRPVLARPHVMIDQRAGDVAALRDRAERTLAHRLGTATTGLTHTLARLRALSPAATLQRGYAIVQRTTDGHVIRTPDDATPGTPLTIRLTTASLPAVVTPGQPSAPDAATTPGDHSASDADTTAREPATTARNTSAGDATQTADAAPASDDTAAGNAPPAGNAASAGNATTTGNGTPAADATPAGDVTTAGAPARRRKTTTTAASGGEGAAVPGTAASARSTGASTPKAKPPRKAPAARTAADGETTSKSRKDSA</sequence>
<dbReference type="InterPro" id="IPR020579">
    <property type="entry name" value="Exonuc_VII_lsu_C"/>
</dbReference>
<dbReference type="CDD" id="cd04489">
    <property type="entry name" value="ExoVII_LU_OBF"/>
    <property type="match status" value="1"/>
</dbReference>
<evidence type="ECO:0000256" key="4">
    <source>
        <dbReference type="ARBA" id="ARBA00022839"/>
    </source>
</evidence>
<feature type="domain" description="Exonuclease VII large subunit C-terminal" evidence="7">
    <location>
        <begin position="151"/>
        <end position="360"/>
    </location>
</feature>
<dbReference type="GO" id="GO:0006308">
    <property type="term" value="P:DNA catabolic process"/>
    <property type="evidence" value="ECO:0007669"/>
    <property type="project" value="UniProtKB-UniRule"/>
</dbReference>
<dbReference type="NCBIfam" id="TIGR00237">
    <property type="entry name" value="xseA"/>
    <property type="match status" value="1"/>
</dbReference>
<gene>
    <name evidence="5" type="primary">xseA</name>
    <name evidence="9" type="ORF">J2S42_005201</name>
</gene>
<dbReference type="GO" id="GO:0003676">
    <property type="term" value="F:nucleic acid binding"/>
    <property type="evidence" value="ECO:0007669"/>
    <property type="project" value="InterPro"/>
</dbReference>
<comment type="caution">
    <text evidence="9">The sequence shown here is derived from an EMBL/GenBank/DDBJ whole genome shotgun (WGS) entry which is preliminary data.</text>
</comment>
<feature type="compositionally biased region" description="Low complexity" evidence="6">
    <location>
        <begin position="1"/>
        <end position="12"/>
    </location>
</feature>
<dbReference type="AlphaFoldDB" id="A0AAE3W3D4"/>
<dbReference type="PANTHER" id="PTHR30008:SF0">
    <property type="entry name" value="EXODEOXYRIBONUCLEASE 7 LARGE SUBUNIT"/>
    <property type="match status" value="1"/>
</dbReference>
<evidence type="ECO:0000256" key="2">
    <source>
        <dbReference type="ARBA" id="ARBA00022722"/>
    </source>
</evidence>
<evidence type="ECO:0000259" key="7">
    <source>
        <dbReference type="Pfam" id="PF02601"/>
    </source>
</evidence>
<keyword evidence="10" id="KW-1185">Reference proteome</keyword>
<comment type="function">
    <text evidence="5">Bidirectionally degrades single-stranded DNA into large acid-insoluble oligonucleotides, which are then degraded further into small acid-soluble oligonucleotides.</text>
</comment>
<evidence type="ECO:0000259" key="8">
    <source>
        <dbReference type="Pfam" id="PF13742"/>
    </source>
</evidence>
<dbReference type="EC" id="3.1.11.6" evidence="5"/>
<organism evidence="9 10">
    <name type="scientific">Catenuloplanes indicus</name>
    <dbReference type="NCBI Taxonomy" id="137267"/>
    <lineage>
        <taxon>Bacteria</taxon>
        <taxon>Bacillati</taxon>
        <taxon>Actinomycetota</taxon>
        <taxon>Actinomycetes</taxon>
        <taxon>Micromonosporales</taxon>
        <taxon>Micromonosporaceae</taxon>
        <taxon>Catenuloplanes</taxon>
    </lineage>
</organism>
<dbReference type="Pfam" id="PF02601">
    <property type="entry name" value="Exonuc_VII_L"/>
    <property type="match status" value="1"/>
</dbReference>
<evidence type="ECO:0000256" key="6">
    <source>
        <dbReference type="SAM" id="MobiDB-lite"/>
    </source>
</evidence>
<dbReference type="GO" id="GO:0005737">
    <property type="term" value="C:cytoplasm"/>
    <property type="evidence" value="ECO:0007669"/>
    <property type="project" value="UniProtKB-SubCell"/>
</dbReference>
<evidence type="ECO:0000313" key="9">
    <source>
        <dbReference type="EMBL" id="MDQ0368532.1"/>
    </source>
</evidence>
<feature type="compositionally biased region" description="Low complexity" evidence="6">
    <location>
        <begin position="525"/>
        <end position="553"/>
    </location>
</feature>
<keyword evidence="3 5" id="KW-0378">Hydrolase</keyword>
<keyword evidence="1 5" id="KW-0963">Cytoplasm</keyword>
<proteinExistence type="inferred from homology"/>
<name>A0AAE3W3D4_9ACTN</name>
<reference evidence="9 10" key="1">
    <citation type="submission" date="2023-07" db="EMBL/GenBank/DDBJ databases">
        <title>Sequencing the genomes of 1000 actinobacteria strains.</title>
        <authorList>
            <person name="Klenk H.-P."/>
        </authorList>
    </citation>
    <scope>NUCLEOTIDE SEQUENCE [LARGE SCALE GENOMIC DNA]</scope>
    <source>
        <strain evidence="9 10">DSM 44709</strain>
    </source>
</reference>
<feature type="compositionally biased region" description="Basic and acidic residues" evidence="6">
    <location>
        <begin position="571"/>
        <end position="580"/>
    </location>
</feature>
<evidence type="ECO:0000256" key="1">
    <source>
        <dbReference type="ARBA" id="ARBA00022490"/>
    </source>
</evidence>
<keyword evidence="4 5" id="KW-0269">Exonuclease</keyword>
<feature type="region of interest" description="Disordered" evidence="6">
    <location>
        <begin position="420"/>
        <end position="580"/>
    </location>
</feature>
<dbReference type="EMBL" id="JAUSUZ010000001">
    <property type="protein sequence ID" value="MDQ0368532.1"/>
    <property type="molecule type" value="Genomic_DNA"/>
</dbReference>
<accession>A0AAE3W3D4</accession>
<feature type="region of interest" description="Disordered" evidence="6">
    <location>
        <begin position="1"/>
        <end position="32"/>
    </location>
</feature>
<comment type="subunit">
    <text evidence="5">Heterooligomer composed of large and small subunits.</text>
</comment>
<dbReference type="InterPro" id="IPR003753">
    <property type="entry name" value="Exonuc_VII_L"/>
</dbReference>
<evidence type="ECO:0000256" key="3">
    <source>
        <dbReference type="ARBA" id="ARBA00022801"/>
    </source>
</evidence>
<dbReference type="InterPro" id="IPR025824">
    <property type="entry name" value="OB-fold_nuc-bd_dom"/>
</dbReference>
<feature type="domain" description="OB-fold nucleic acid binding" evidence="8">
    <location>
        <begin position="34"/>
        <end position="128"/>
    </location>
</feature>
<comment type="subcellular location">
    <subcellularLocation>
        <location evidence="5">Cytoplasm</location>
    </subcellularLocation>
</comment>
<comment type="catalytic activity">
    <reaction evidence="5">
        <text>Exonucleolytic cleavage in either 5'- to 3'- or 3'- to 5'-direction to yield nucleoside 5'-phosphates.</text>
        <dbReference type="EC" id="3.1.11.6"/>
    </reaction>
</comment>
<comment type="similarity">
    <text evidence="5">Belongs to the XseA family.</text>
</comment>
<keyword evidence="2 5" id="KW-0540">Nuclease</keyword>
<dbReference type="HAMAP" id="MF_00378">
    <property type="entry name" value="Exonuc_7_L"/>
    <property type="match status" value="1"/>
</dbReference>
<dbReference type="GO" id="GO:0008855">
    <property type="term" value="F:exodeoxyribonuclease VII activity"/>
    <property type="evidence" value="ECO:0007669"/>
    <property type="project" value="UniProtKB-UniRule"/>
</dbReference>
<dbReference type="GO" id="GO:0009318">
    <property type="term" value="C:exodeoxyribonuclease VII complex"/>
    <property type="evidence" value="ECO:0007669"/>
    <property type="project" value="UniProtKB-UniRule"/>
</dbReference>
<evidence type="ECO:0000256" key="5">
    <source>
        <dbReference type="HAMAP-Rule" id="MF_00378"/>
    </source>
</evidence>